<protein>
    <submittedName>
        <fullName evidence="2">Uncharacterized protein</fullName>
    </submittedName>
</protein>
<organism evidence="2 3">
    <name type="scientific">Elysia marginata</name>
    <dbReference type="NCBI Taxonomy" id="1093978"/>
    <lineage>
        <taxon>Eukaryota</taxon>
        <taxon>Metazoa</taxon>
        <taxon>Spiralia</taxon>
        <taxon>Lophotrochozoa</taxon>
        <taxon>Mollusca</taxon>
        <taxon>Gastropoda</taxon>
        <taxon>Heterobranchia</taxon>
        <taxon>Euthyneura</taxon>
        <taxon>Panpulmonata</taxon>
        <taxon>Sacoglossa</taxon>
        <taxon>Placobranchoidea</taxon>
        <taxon>Plakobranchidae</taxon>
        <taxon>Elysia</taxon>
    </lineage>
</organism>
<evidence type="ECO:0000313" key="3">
    <source>
        <dbReference type="Proteomes" id="UP000762676"/>
    </source>
</evidence>
<name>A0AAV4GTH1_9GAST</name>
<comment type="caution">
    <text evidence="2">The sequence shown here is derived from an EMBL/GenBank/DDBJ whole genome shotgun (WGS) entry which is preliminary data.</text>
</comment>
<keyword evidence="3" id="KW-1185">Reference proteome</keyword>
<reference evidence="2 3" key="1">
    <citation type="journal article" date="2021" name="Elife">
        <title>Chloroplast acquisition without the gene transfer in kleptoplastic sea slugs, Plakobranchus ocellatus.</title>
        <authorList>
            <person name="Maeda T."/>
            <person name="Takahashi S."/>
            <person name="Yoshida T."/>
            <person name="Shimamura S."/>
            <person name="Takaki Y."/>
            <person name="Nagai Y."/>
            <person name="Toyoda A."/>
            <person name="Suzuki Y."/>
            <person name="Arimoto A."/>
            <person name="Ishii H."/>
            <person name="Satoh N."/>
            <person name="Nishiyama T."/>
            <person name="Hasebe M."/>
            <person name="Maruyama T."/>
            <person name="Minagawa J."/>
            <person name="Obokata J."/>
            <person name="Shigenobu S."/>
        </authorList>
    </citation>
    <scope>NUCLEOTIDE SEQUENCE [LARGE SCALE GENOMIC DNA]</scope>
</reference>
<evidence type="ECO:0000256" key="1">
    <source>
        <dbReference type="SAM" id="MobiDB-lite"/>
    </source>
</evidence>
<dbReference type="EMBL" id="BMAT01012262">
    <property type="protein sequence ID" value="GFR88828.1"/>
    <property type="molecule type" value="Genomic_DNA"/>
</dbReference>
<sequence length="150" mass="17110">MVNVSERLEIFLQNPSFYWYTLQHLANFAIPGRCFPLRVAVLVLILQQDLHLSGFTWPFSLQPLQSTDPEKLSLTDLSPVFSRPAWHPTRPDRGHSNHHWPRATTRSHPHHYSTGSSHHHQALEALRARAASLNPSPCSVLLVSSVQKKR</sequence>
<gene>
    <name evidence="2" type="ORF">ElyMa_006109200</name>
</gene>
<feature type="compositionally biased region" description="Basic residues" evidence="1">
    <location>
        <begin position="96"/>
        <end position="111"/>
    </location>
</feature>
<evidence type="ECO:0000313" key="2">
    <source>
        <dbReference type="EMBL" id="GFR88828.1"/>
    </source>
</evidence>
<dbReference type="Proteomes" id="UP000762676">
    <property type="component" value="Unassembled WGS sequence"/>
</dbReference>
<proteinExistence type="predicted"/>
<dbReference type="AlphaFoldDB" id="A0AAV4GTH1"/>
<accession>A0AAV4GTH1</accession>
<feature type="region of interest" description="Disordered" evidence="1">
    <location>
        <begin position="85"/>
        <end position="120"/>
    </location>
</feature>